<feature type="domain" description="EngB-type G" evidence="9">
    <location>
        <begin position="100"/>
        <end position="281"/>
    </location>
</feature>
<evidence type="ECO:0000256" key="1">
    <source>
        <dbReference type="ARBA" id="ARBA00001946"/>
    </source>
</evidence>
<evidence type="ECO:0000256" key="5">
    <source>
        <dbReference type="ARBA" id="ARBA00022741"/>
    </source>
</evidence>
<keyword evidence="4" id="KW-0479">Metal-binding</keyword>
<evidence type="ECO:0000256" key="7">
    <source>
        <dbReference type="ARBA" id="ARBA00023134"/>
    </source>
</evidence>
<dbReference type="AlphaFoldDB" id="A0AAJ6QBE1"/>
<dbReference type="InterPro" id="IPR006073">
    <property type="entry name" value="GTP-bd"/>
</dbReference>
<feature type="region of interest" description="Disordered" evidence="8">
    <location>
        <begin position="19"/>
        <end position="45"/>
    </location>
</feature>
<evidence type="ECO:0000256" key="4">
    <source>
        <dbReference type="ARBA" id="ARBA00022723"/>
    </source>
</evidence>
<proteinExistence type="inferred from homology"/>
<evidence type="ECO:0000259" key="9">
    <source>
        <dbReference type="PROSITE" id="PS51706"/>
    </source>
</evidence>
<dbReference type="InterPro" id="IPR030393">
    <property type="entry name" value="G_ENGB_dom"/>
</dbReference>
<gene>
    <name evidence="10" type="ORF">An08g10460</name>
</gene>
<evidence type="ECO:0000256" key="2">
    <source>
        <dbReference type="ARBA" id="ARBA00009638"/>
    </source>
</evidence>
<dbReference type="InterPro" id="IPR027417">
    <property type="entry name" value="P-loop_NTPase"/>
</dbReference>
<dbReference type="PANTHER" id="PTHR46498">
    <property type="entry name" value="GTP-BINDING PROTEIN 8"/>
    <property type="match status" value="1"/>
</dbReference>
<evidence type="ECO:0000256" key="3">
    <source>
        <dbReference type="ARBA" id="ARBA00015370"/>
    </source>
</evidence>
<comment type="similarity">
    <text evidence="2">Belongs to the TRAFAC class TrmE-Era-EngA-EngB-Septin-like GTPase superfamily. EngB GTPase family.</text>
</comment>
<dbReference type="NCBIfam" id="TIGR03598">
    <property type="entry name" value="GTPase_YsxC"/>
    <property type="match status" value="1"/>
</dbReference>
<comment type="cofactor">
    <cofactor evidence="1">
        <name>Mg(2+)</name>
        <dbReference type="ChEBI" id="CHEBI:18420"/>
    </cofactor>
</comment>
<sequence length="404" mass="44693">MKNRIPSLRPLCHQRAQVLPLRRNHSTSKPPNAQPQPRPQPNNKLQFKDIPATAVNYYWDTQAPDESQLAYADKVFAPSRHSPVKLWTLSKFRTTPLSSTTPEVAFLGRSNVGKSSLLNALMGQEICWTSSKPGRTQTMNAFGIGGTKGGESKVVLLDMPGYGKGSRSEWGAEIMKYLKNRKQLRRTFILIDGQHGIKHSDEGILELFRHYAIPHQIIVSKVDNIMAARTSQLATGVTEERLLQTQKKIQELRPIIQPVGRDEGPGALGEILTCSSKVLRTPGNYLGISPIRWAILSAAGYDGTMEVRSSHGQPDLTGVSDQVGHHLKDLLHWSRGMTKVCVASMQVRCCTSSTCRLSLHHGLWTPNDRAILHHASPGGGGSVVLFDYVNDGAMRFQAKDGRQR</sequence>
<keyword evidence="6" id="KW-0460">Magnesium</keyword>
<dbReference type="KEGG" id="ang:An08g10460"/>
<dbReference type="VEuPathDB" id="FungiDB:An08g10460"/>
<dbReference type="Gene3D" id="3.40.50.300">
    <property type="entry name" value="P-loop containing nucleotide triphosphate hydrolases"/>
    <property type="match status" value="1"/>
</dbReference>
<reference evidence="10" key="1">
    <citation type="submission" date="2025-02" db="EMBL/GenBank/DDBJ databases">
        <authorList>
            <consortium name="NCBI Genome Project"/>
        </authorList>
    </citation>
    <scope>NUCLEOTIDE SEQUENCE</scope>
</reference>
<dbReference type="CDD" id="cd01876">
    <property type="entry name" value="YihA_EngB"/>
    <property type="match status" value="1"/>
</dbReference>
<dbReference type="InterPro" id="IPR052279">
    <property type="entry name" value="EngB_GTPase"/>
</dbReference>
<evidence type="ECO:0000256" key="8">
    <source>
        <dbReference type="SAM" id="MobiDB-lite"/>
    </source>
</evidence>
<dbReference type="FunFam" id="3.40.50.300:FF:001874">
    <property type="entry name" value="GTP binding protein (EngB), putative"/>
    <property type="match status" value="1"/>
</dbReference>
<keyword evidence="5" id="KW-0547">Nucleotide-binding</keyword>
<dbReference type="RefSeq" id="XP_001393150.3">
    <property type="nucleotide sequence ID" value="XM_001393113.3"/>
</dbReference>
<dbReference type="Pfam" id="PF01926">
    <property type="entry name" value="MMR_HSR1"/>
    <property type="match status" value="1"/>
</dbReference>
<keyword evidence="7" id="KW-0342">GTP-binding</keyword>
<protein>
    <recommendedName>
        <fullName evidence="3">GTP-binding protein 8</fullName>
    </recommendedName>
</protein>
<reference evidence="10" key="2">
    <citation type="submission" date="2025-08" db="UniProtKB">
        <authorList>
            <consortium name="RefSeq"/>
        </authorList>
    </citation>
    <scope>IDENTIFICATION</scope>
</reference>
<dbReference type="SUPFAM" id="SSF52540">
    <property type="entry name" value="P-loop containing nucleoside triphosphate hydrolases"/>
    <property type="match status" value="1"/>
</dbReference>
<dbReference type="PRINTS" id="PR00326">
    <property type="entry name" value="GTP1OBG"/>
</dbReference>
<dbReference type="PROSITE" id="PS51706">
    <property type="entry name" value="G_ENGB"/>
    <property type="match status" value="1"/>
</dbReference>
<dbReference type="InterPro" id="IPR019987">
    <property type="entry name" value="GTP-bd_ribosome_bio_YsxC"/>
</dbReference>
<dbReference type="GeneID" id="4983360"/>
<organism evidence="10">
    <name type="scientific">Aspergillus niger</name>
    <dbReference type="NCBI Taxonomy" id="5061"/>
    <lineage>
        <taxon>Eukaryota</taxon>
        <taxon>Fungi</taxon>
        <taxon>Dikarya</taxon>
        <taxon>Ascomycota</taxon>
        <taxon>Pezizomycotina</taxon>
        <taxon>Eurotiomycetes</taxon>
        <taxon>Eurotiomycetidae</taxon>
        <taxon>Eurotiales</taxon>
        <taxon>Aspergillaceae</taxon>
        <taxon>Aspergillus</taxon>
        <taxon>Aspergillus subgen. Circumdati</taxon>
    </lineage>
</organism>
<accession>A0AAJ6QBE1</accession>
<dbReference type="GO" id="GO:0046872">
    <property type="term" value="F:metal ion binding"/>
    <property type="evidence" value="ECO:0007669"/>
    <property type="project" value="UniProtKB-KW"/>
</dbReference>
<dbReference type="PANTHER" id="PTHR46498:SF1">
    <property type="entry name" value="GTP-BINDING PROTEIN 8"/>
    <property type="match status" value="1"/>
</dbReference>
<evidence type="ECO:0000313" key="10">
    <source>
        <dbReference type="RefSeq" id="XP_001393150.3"/>
    </source>
</evidence>
<evidence type="ECO:0000256" key="6">
    <source>
        <dbReference type="ARBA" id="ARBA00022842"/>
    </source>
</evidence>
<name>A0AAJ6QBE1_ASPNG</name>
<dbReference type="GO" id="GO:0005525">
    <property type="term" value="F:GTP binding"/>
    <property type="evidence" value="ECO:0007669"/>
    <property type="project" value="UniProtKB-KW"/>
</dbReference>